<reference evidence="1" key="1">
    <citation type="submission" date="2024-04" db="EMBL/GenBank/DDBJ databases">
        <authorList>
            <person name="Hoffpauir A."/>
            <person name="Koss R."/>
            <person name="Kumar R."/>
            <person name="Plichta A."/>
            <person name="Rodrigues L."/>
            <person name="Hutchison K.W."/>
            <person name="Molloy S.D."/>
            <person name="Viland M.D."/>
            <person name="Lewis C.M."/>
            <person name="Garlena R.A."/>
            <person name="Russell D.A."/>
            <person name="Jacobs-Sera D."/>
            <person name="Hatfull G.F."/>
        </authorList>
    </citation>
    <scope>NUCLEOTIDE SEQUENCE</scope>
</reference>
<dbReference type="EMBL" id="PP750957">
    <property type="protein sequence ID" value="XCH42674.1"/>
    <property type="molecule type" value="Genomic_DNA"/>
</dbReference>
<sequence length="228" mass="22955">MAISPGGLGIQRVYVGDTALAGVYLGSSKLWAPASYDTSNVGVQANSYGPTFPYTASAGADVFVAVSIDRAPSSFTGVTYGGVAMELVSAVHHDGASQYGTLRLYRLRGAGTGAAKTVAVQMVGNLLLAVSAISFHNTPSTLSPSTATGFSTAATQTVSLVGPVGLYVASAGGAGSPTWPFNSFSGVTNRTNRNANGTQLTLSTVASSGTVTATSAGSDHWASIFVPF</sequence>
<accession>A0AAU8GMA5</accession>
<organism evidence="1">
    <name type="scientific">Mycobacterium phage LilBib</name>
    <dbReference type="NCBI Taxonomy" id="3136622"/>
    <lineage>
        <taxon>Viruses</taxon>
    </lineage>
</organism>
<protein>
    <recommendedName>
        <fullName evidence="2">Minor tail protein</fullName>
    </recommendedName>
</protein>
<proteinExistence type="predicted"/>
<gene>
    <name evidence="1" type="primary">36</name>
    <name evidence="1" type="ORF">SEA_LILBIB_36</name>
</gene>
<evidence type="ECO:0000313" key="1">
    <source>
        <dbReference type="EMBL" id="XCH42674.1"/>
    </source>
</evidence>
<evidence type="ECO:0008006" key="2">
    <source>
        <dbReference type="Google" id="ProtNLM"/>
    </source>
</evidence>
<name>A0AAU8GMA5_9VIRU</name>